<evidence type="ECO:0000313" key="9">
    <source>
        <dbReference type="EMBL" id="SEE74351.1"/>
    </source>
</evidence>
<proteinExistence type="inferred from homology"/>
<dbReference type="Gene3D" id="3.40.50.300">
    <property type="entry name" value="P-loop containing nucleotide triphosphate hydrolases"/>
    <property type="match status" value="1"/>
</dbReference>
<dbReference type="Proteomes" id="UP000181980">
    <property type="component" value="Unassembled WGS sequence"/>
</dbReference>
<evidence type="ECO:0000256" key="6">
    <source>
        <dbReference type="ARBA" id="ARBA00022840"/>
    </source>
</evidence>
<dbReference type="SUPFAM" id="SSF52540">
    <property type="entry name" value="P-loop containing nucleoside triphosphate hydrolases"/>
    <property type="match status" value="1"/>
</dbReference>
<dbReference type="STRING" id="561176.SAMN04488561_2512"/>
<evidence type="ECO:0000256" key="1">
    <source>
        <dbReference type="ARBA" id="ARBA00004202"/>
    </source>
</evidence>
<dbReference type="InterPro" id="IPR027417">
    <property type="entry name" value="P-loop_NTPase"/>
</dbReference>
<name>A0A1H5LDA9_9ACTN</name>
<dbReference type="GO" id="GO:0015833">
    <property type="term" value="P:peptide transport"/>
    <property type="evidence" value="ECO:0007669"/>
    <property type="project" value="InterPro"/>
</dbReference>
<sequence>MTGPDEHLLSVRGLRLRVGAEPHDVVRGASLHAARGEVVGIAGESGSGKSLTLRAIAGLLPTSVAVAGGDIEVDRVDVVRAGPQALRRLRGRTVGMVFQEPMTALNPTMRIGRQIAEAAMAHGGLSRSQARTRAVELLERVGFPEPARRYRQFPHQLSGGMRQRVVIAIALAGNPSLLLCDEPTTALDATVTLKILDLLTDLVRDLGIGIVFVTHDLGVAARICDRIAVMYAGQVVEEGPTEQLLRRPRHPYTLALLRAVPTRDRDIDALRAIPGNPPQRGEELPGCAFAPRCEYAEPECRSEIEFVPIGAGRSTACRRHPLLAAMAGGLHD</sequence>
<dbReference type="Pfam" id="PF08352">
    <property type="entry name" value="oligo_HPY"/>
    <property type="match status" value="1"/>
</dbReference>
<accession>A0A1H5LDA9</accession>
<dbReference type="PROSITE" id="PS00211">
    <property type="entry name" value="ABC_TRANSPORTER_1"/>
    <property type="match status" value="1"/>
</dbReference>
<keyword evidence="7" id="KW-0472">Membrane</keyword>
<gene>
    <name evidence="9" type="ORF">SAMN04488561_2512</name>
</gene>
<evidence type="ECO:0000256" key="5">
    <source>
        <dbReference type="ARBA" id="ARBA00022741"/>
    </source>
</evidence>
<evidence type="ECO:0000256" key="4">
    <source>
        <dbReference type="ARBA" id="ARBA00022475"/>
    </source>
</evidence>
<keyword evidence="10" id="KW-1185">Reference proteome</keyword>
<dbReference type="InterPro" id="IPR050388">
    <property type="entry name" value="ABC_Ni/Peptide_Import"/>
</dbReference>
<dbReference type="CDD" id="cd03257">
    <property type="entry name" value="ABC_NikE_OppD_transporters"/>
    <property type="match status" value="1"/>
</dbReference>
<feature type="domain" description="ABC transporter" evidence="8">
    <location>
        <begin position="11"/>
        <end position="257"/>
    </location>
</feature>
<keyword evidence="5" id="KW-0547">Nucleotide-binding</keyword>
<comment type="similarity">
    <text evidence="2">Belongs to the ABC transporter superfamily.</text>
</comment>
<evidence type="ECO:0000256" key="7">
    <source>
        <dbReference type="ARBA" id="ARBA00023136"/>
    </source>
</evidence>
<protein>
    <submittedName>
        <fullName evidence="9">Oligopeptide transport system ATP-binding protein</fullName>
    </submittedName>
</protein>
<dbReference type="PANTHER" id="PTHR43297:SF2">
    <property type="entry name" value="DIPEPTIDE TRANSPORT ATP-BINDING PROTEIN DPPD"/>
    <property type="match status" value="1"/>
</dbReference>
<dbReference type="GO" id="GO:0005886">
    <property type="term" value="C:plasma membrane"/>
    <property type="evidence" value="ECO:0007669"/>
    <property type="project" value="UniProtKB-SubCell"/>
</dbReference>
<dbReference type="GO" id="GO:0005524">
    <property type="term" value="F:ATP binding"/>
    <property type="evidence" value="ECO:0007669"/>
    <property type="project" value="UniProtKB-KW"/>
</dbReference>
<dbReference type="SMART" id="SM00382">
    <property type="entry name" value="AAA"/>
    <property type="match status" value="1"/>
</dbReference>
<dbReference type="PANTHER" id="PTHR43297">
    <property type="entry name" value="OLIGOPEPTIDE TRANSPORT ATP-BINDING PROTEIN APPD"/>
    <property type="match status" value="1"/>
</dbReference>
<comment type="subcellular location">
    <subcellularLocation>
        <location evidence="1">Cell membrane</location>
        <topology evidence="1">Peripheral membrane protein</topology>
    </subcellularLocation>
</comment>
<dbReference type="GO" id="GO:0016887">
    <property type="term" value="F:ATP hydrolysis activity"/>
    <property type="evidence" value="ECO:0007669"/>
    <property type="project" value="InterPro"/>
</dbReference>
<dbReference type="InterPro" id="IPR013563">
    <property type="entry name" value="Oligopep_ABC_C"/>
</dbReference>
<dbReference type="FunFam" id="3.40.50.300:FF:000016">
    <property type="entry name" value="Oligopeptide ABC transporter ATP-binding component"/>
    <property type="match status" value="1"/>
</dbReference>
<keyword evidence="6 9" id="KW-0067">ATP-binding</keyword>
<keyword evidence="4" id="KW-1003">Cell membrane</keyword>
<dbReference type="Pfam" id="PF00005">
    <property type="entry name" value="ABC_tran"/>
    <property type="match status" value="1"/>
</dbReference>
<keyword evidence="3" id="KW-0813">Transport</keyword>
<dbReference type="InterPro" id="IPR003593">
    <property type="entry name" value="AAA+_ATPase"/>
</dbReference>
<reference evidence="10" key="1">
    <citation type="submission" date="2016-10" db="EMBL/GenBank/DDBJ databases">
        <authorList>
            <person name="Varghese N."/>
            <person name="Submissions S."/>
        </authorList>
    </citation>
    <scope>NUCLEOTIDE SEQUENCE [LARGE SCALE GENOMIC DNA]</scope>
    <source>
        <strain evidence="10">DSM 45237</strain>
    </source>
</reference>
<dbReference type="InterPro" id="IPR003439">
    <property type="entry name" value="ABC_transporter-like_ATP-bd"/>
</dbReference>
<dbReference type="InterPro" id="IPR017871">
    <property type="entry name" value="ABC_transporter-like_CS"/>
</dbReference>
<evidence type="ECO:0000313" key="10">
    <source>
        <dbReference type="Proteomes" id="UP000181980"/>
    </source>
</evidence>
<evidence type="ECO:0000259" key="8">
    <source>
        <dbReference type="PROSITE" id="PS50893"/>
    </source>
</evidence>
<dbReference type="OrthoDB" id="8481147at2"/>
<dbReference type="NCBIfam" id="TIGR01727">
    <property type="entry name" value="oligo_HPY"/>
    <property type="match status" value="1"/>
</dbReference>
<evidence type="ECO:0000256" key="3">
    <source>
        <dbReference type="ARBA" id="ARBA00022448"/>
    </source>
</evidence>
<dbReference type="EMBL" id="FNUC01000003">
    <property type="protein sequence ID" value="SEE74351.1"/>
    <property type="molecule type" value="Genomic_DNA"/>
</dbReference>
<dbReference type="PROSITE" id="PS50893">
    <property type="entry name" value="ABC_TRANSPORTER_2"/>
    <property type="match status" value="1"/>
</dbReference>
<organism evidence="9 10">
    <name type="scientific">Jiangella alba</name>
    <dbReference type="NCBI Taxonomy" id="561176"/>
    <lineage>
        <taxon>Bacteria</taxon>
        <taxon>Bacillati</taxon>
        <taxon>Actinomycetota</taxon>
        <taxon>Actinomycetes</taxon>
        <taxon>Jiangellales</taxon>
        <taxon>Jiangellaceae</taxon>
        <taxon>Jiangella</taxon>
    </lineage>
</organism>
<dbReference type="AlphaFoldDB" id="A0A1H5LDA9"/>
<dbReference type="RefSeq" id="WP_141711881.1">
    <property type="nucleotide sequence ID" value="NZ_FNUC01000003.1"/>
</dbReference>
<evidence type="ECO:0000256" key="2">
    <source>
        <dbReference type="ARBA" id="ARBA00005417"/>
    </source>
</evidence>